<protein>
    <submittedName>
        <fullName evidence="2">Glutaredoxin</fullName>
    </submittedName>
</protein>
<gene>
    <name evidence="2" type="ORF">ENP94_06065</name>
    <name evidence="3" type="ORF">ENS16_00390</name>
</gene>
<proteinExistence type="predicted"/>
<accession>A0A7C1NFM2</accession>
<dbReference type="InterPro" id="IPR012336">
    <property type="entry name" value="Thioredoxin-like_fold"/>
</dbReference>
<dbReference type="EMBL" id="DSLG01000007">
    <property type="protein sequence ID" value="HEA87557.1"/>
    <property type="molecule type" value="Genomic_DNA"/>
</dbReference>
<dbReference type="AlphaFoldDB" id="A0A7C1NFM2"/>
<dbReference type="CDD" id="cd02973">
    <property type="entry name" value="TRX_GRX_like"/>
    <property type="match status" value="1"/>
</dbReference>
<dbReference type="Gene3D" id="3.40.30.10">
    <property type="entry name" value="Glutaredoxin"/>
    <property type="match status" value="2"/>
</dbReference>
<name>A0A7C1NFM2_UNCW3</name>
<dbReference type="EMBL" id="DSTU01000001">
    <property type="protein sequence ID" value="HFJ53140.1"/>
    <property type="molecule type" value="Genomic_DNA"/>
</dbReference>
<dbReference type="PANTHER" id="PTHR37170">
    <property type="entry name" value="GLUTAREDOXIN-RELATED"/>
    <property type="match status" value="1"/>
</dbReference>
<reference evidence="2" key="1">
    <citation type="journal article" date="2020" name="mSystems">
        <title>Genome- and Community-Level Interaction Insights into Carbon Utilization and Element Cycling Functions of Hydrothermarchaeota in Hydrothermal Sediment.</title>
        <authorList>
            <person name="Zhou Z."/>
            <person name="Liu Y."/>
            <person name="Xu W."/>
            <person name="Pan J."/>
            <person name="Luo Z.H."/>
            <person name="Li M."/>
        </authorList>
    </citation>
    <scope>NUCLEOTIDE SEQUENCE [LARGE SCALE GENOMIC DNA]</scope>
    <source>
        <strain evidence="2">SpSt-265</strain>
        <strain evidence="3">SpSt-465</strain>
    </source>
</reference>
<dbReference type="PROSITE" id="PS51354">
    <property type="entry name" value="GLUTAREDOXIN_2"/>
    <property type="match status" value="1"/>
</dbReference>
<organism evidence="2">
    <name type="scientific">candidate division WOR-3 bacterium</name>
    <dbReference type="NCBI Taxonomy" id="2052148"/>
    <lineage>
        <taxon>Bacteria</taxon>
        <taxon>Bacteria division WOR-3</taxon>
    </lineage>
</organism>
<dbReference type="Pfam" id="PF13192">
    <property type="entry name" value="Thioredoxin_3"/>
    <property type="match status" value="2"/>
</dbReference>
<feature type="domain" description="Thioredoxin-like fold" evidence="1">
    <location>
        <begin position="133"/>
        <end position="210"/>
    </location>
</feature>
<dbReference type="InterPro" id="IPR036249">
    <property type="entry name" value="Thioredoxin-like_sf"/>
</dbReference>
<comment type="caution">
    <text evidence="2">The sequence shown here is derived from an EMBL/GenBank/DDBJ whole genome shotgun (WGS) entry which is preliminary data.</text>
</comment>
<evidence type="ECO:0000313" key="3">
    <source>
        <dbReference type="EMBL" id="HFJ53140.1"/>
    </source>
</evidence>
<dbReference type="PANTHER" id="PTHR37170:SF1">
    <property type="entry name" value="GLUTAREDOXIN-LIKE PROTEIN"/>
    <property type="match status" value="1"/>
</dbReference>
<evidence type="ECO:0000259" key="1">
    <source>
        <dbReference type="Pfam" id="PF13192"/>
    </source>
</evidence>
<feature type="domain" description="Thioredoxin-like fold" evidence="1">
    <location>
        <begin position="32"/>
        <end position="84"/>
    </location>
</feature>
<dbReference type="SUPFAM" id="SSF52833">
    <property type="entry name" value="Thioredoxin-like"/>
    <property type="match status" value="2"/>
</dbReference>
<dbReference type="NCBIfam" id="TIGR02187">
    <property type="entry name" value="PDO_seleno_TRX"/>
    <property type="match status" value="1"/>
</dbReference>
<dbReference type="InterPro" id="IPR011903">
    <property type="entry name" value="TON_0319-like"/>
</dbReference>
<sequence length="216" mass="24279">MSLLNEAVRIQAQQILNNLEHPVKLLVFTQEMECQFCRENRQLAEEIAGLSDKITLSVHDFQQDKEAVEKYRIERVPALVVEGEKDYGIRFYGIPAGYEFTTLLNALQLAGRRNSGLKPQTREKLQTITSPVKIDVFVTLTCPYCPMMAGLAHRFAMENENITASAIDAQEFPVLANYYQVSAVPKTVINGLHHLEGALPEDRFLAELLKFAGGPQ</sequence>
<evidence type="ECO:0000313" key="2">
    <source>
        <dbReference type="EMBL" id="HEA87557.1"/>
    </source>
</evidence>